<gene>
    <name evidence="1" type="ORF">MSHI_21270</name>
</gene>
<keyword evidence="2" id="KW-1185">Reference proteome</keyword>
<proteinExistence type="predicted"/>
<organism evidence="1 2">
    <name type="scientific">Mycobacterium shinjukuense</name>
    <dbReference type="NCBI Taxonomy" id="398694"/>
    <lineage>
        <taxon>Bacteria</taxon>
        <taxon>Bacillati</taxon>
        <taxon>Actinomycetota</taxon>
        <taxon>Actinomycetes</taxon>
        <taxon>Mycobacteriales</taxon>
        <taxon>Mycobacteriaceae</taxon>
        <taxon>Mycobacterium</taxon>
    </lineage>
</organism>
<dbReference type="OrthoDB" id="3174593at2"/>
<reference evidence="1 2" key="1">
    <citation type="journal article" date="2019" name="Emerg. Microbes Infect.">
        <title>Comprehensive subspecies identification of 175 nontuberculous mycobacteria species based on 7547 genomic profiles.</title>
        <authorList>
            <person name="Matsumoto Y."/>
            <person name="Kinjo T."/>
            <person name="Motooka D."/>
            <person name="Nabeya D."/>
            <person name="Jung N."/>
            <person name="Uechi K."/>
            <person name="Horii T."/>
            <person name="Iida T."/>
            <person name="Fujita J."/>
            <person name="Nakamura S."/>
        </authorList>
    </citation>
    <scope>NUCLEOTIDE SEQUENCE [LARGE SCALE GENOMIC DNA]</scope>
    <source>
        <strain evidence="1 2">JCM 14233</strain>
    </source>
</reference>
<evidence type="ECO:0000313" key="2">
    <source>
        <dbReference type="Proteomes" id="UP000467236"/>
    </source>
</evidence>
<dbReference type="EMBL" id="AP022575">
    <property type="protein sequence ID" value="BBX74221.1"/>
    <property type="molecule type" value="Genomic_DNA"/>
</dbReference>
<sequence>MAKVLALIDDAHVLPNNDSPRGARSLPILAEEELACAKVLYDTAVHAWQGNAETVELMKASGTAGSDDSVQAPHTMVLPHAHPNPWAEFTEQLNRPNDEDG</sequence>
<protein>
    <submittedName>
        <fullName evidence="1">Uncharacterized protein</fullName>
    </submittedName>
</protein>
<accession>A0A7I7MPM6</accession>
<dbReference type="AlphaFoldDB" id="A0A7I7MPM6"/>
<dbReference type="Proteomes" id="UP000467236">
    <property type="component" value="Chromosome"/>
</dbReference>
<dbReference type="RefSeq" id="WP_083050140.1">
    <property type="nucleotide sequence ID" value="NZ_AP022575.1"/>
</dbReference>
<name>A0A7I7MPM6_9MYCO</name>
<evidence type="ECO:0000313" key="1">
    <source>
        <dbReference type="EMBL" id="BBX74221.1"/>
    </source>
</evidence>
<dbReference type="KEGG" id="mshj:MSHI_21270"/>